<dbReference type="PANTHER" id="PTHR42893:SF49">
    <property type="entry name" value="PROTEIN DETOXIFICATION"/>
    <property type="match status" value="1"/>
</dbReference>
<keyword evidence="7" id="KW-1185">Reference proteome</keyword>
<comment type="caution">
    <text evidence="6">The sequence shown here is derived from an EMBL/GenBank/DDBJ whole genome shotgun (WGS) entry which is preliminary data.</text>
</comment>
<keyword evidence="4" id="KW-1133">Transmembrane helix</keyword>
<dbReference type="STRING" id="210143.A0A1R3HKW6"/>
<dbReference type="Proteomes" id="UP000188268">
    <property type="component" value="Unassembled WGS sequence"/>
</dbReference>
<evidence type="ECO:0000256" key="3">
    <source>
        <dbReference type="ARBA" id="ARBA00022692"/>
    </source>
</evidence>
<dbReference type="EMBL" id="AWWV01011737">
    <property type="protein sequence ID" value="OMO70985.1"/>
    <property type="molecule type" value="Genomic_DNA"/>
</dbReference>
<reference evidence="6 7" key="1">
    <citation type="submission" date="2013-09" db="EMBL/GenBank/DDBJ databases">
        <title>Corchorus capsularis genome sequencing.</title>
        <authorList>
            <person name="Alam M."/>
            <person name="Haque M.S."/>
            <person name="Islam M.S."/>
            <person name="Emdad E.M."/>
            <person name="Islam M.M."/>
            <person name="Ahmed B."/>
            <person name="Halim A."/>
            <person name="Hossen Q.M.M."/>
            <person name="Hossain M.Z."/>
            <person name="Ahmed R."/>
            <person name="Khan M.M."/>
            <person name="Islam R."/>
            <person name="Rashid M.M."/>
            <person name="Khan S.A."/>
            <person name="Rahman M.S."/>
            <person name="Alam M."/>
        </authorList>
    </citation>
    <scope>NUCLEOTIDE SEQUENCE [LARGE SCALE GENOMIC DNA]</scope>
    <source>
        <strain evidence="7">cv. CVL-1</strain>
        <tissue evidence="6">Whole seedling</tissue>
    </source>
</reference>
<evidence type="ECO:0000256" key="5">
    <source>
        <dbReference type="ARBA" id="ARBA00023136"/>
    </source>
</evidence>
<protein>
    <submittedName>
        <fullName evidence="6">MATE efflux family protein 1-like protein</fullName>
    </submittedName>
</protein>
<dbReference type="PANTHER" id="PTHR42893">
    <property type="entry name" value="PROTEIN DETOXIFICATION 44, CHLOROPLASTIC-RELATED"/>
    <property type="match status" value="1"/>
</dbReference>
<evidence type="ECO:0000256" key="2">
    <source>
        <dbReference type="ARBA" id="ARBA00010199"/>
    </source>
</evidence>
<dbReference type="OrthoDB" id="2126698at2759"/>
<keyword evidence="3" id="KW-0812">Transmembrane</keyword>
<dbReference type="GO" id="GO:0016020">
    <property type="term" value="C:membrane"/>
    <property type="evidence" value="ECO:0007669"/>
    <property type="project" value="UniProtKB-SubCell"/>
</dbReference>
<organism evidence="6 7">
    <name type="scientific">Corchorus capsularis</name>
    <name type="common">Jute</name>
    <dbReference type="NCBI Taxonomy" id="210143"/>
    <lineage>
        <taxon>Eukaryota</taxon>
        <taxon>Viridiplantae</taxon>
        <taxon>Streptophyta</taxon>
        <taxon>Embryophyta</taxon>
        <taxon>Tracheophyta</taxon>
        <taxon>Spermatophyta</taxon>
        <taxon>Magnoliopsida</taxon>
        <taxon>eudicotyledons</taxon>
        <taxon>Gunneridae</taxon>
        <taxon>Pentapetalae</taxon>
        <taxon>rosids</taxon>
        <taxon>malvids</taxon>
        <taxon>Malvales</taxon>
        <taxon>Malvaceae</taxon>
        <taxon>Grewioideae</taxon>
        <taxon>Apeibeae</taxon>
        <taxon>Corchorus</taxon>
    </lineage>
</organism>
<accession>A0A1R3HKW6</accession>
<comment type="subcellular location">
    <subcellularLocation>
        <location evidence="1">Membrane</location>
        <topology evidence="1">Multi-pass membrane protein</topology>
    </subcellularLocation>
</comment>
<dbReference type="InterPro" id="IPR044644">
    <property type="entry name" value="DinF-like"/>
</dbReference>
<keyword evidence="5" id="KW-0472">Membrane</keyword>
<evidence type="ECO:0000313" key="6">
    <source>
        <dbReference type="EMBL" id="OMO70985.1"/>
    </source>
</evidence>
<evidence type="ECO:0000313" key="7">
    <source>
        <dbReference type="Proteomes" id="UP000188268"/>
    </source>
</evidence>
<comment type="similarity">
    <text evidence="2">Belongs to the multi antimicrobial extrusion (MATE) (TC 2.A.66.1) family.</text>
</comment>
<proteinExistence type="inferred from homology"/>
<dbReference type="Gramene" id="OMO70985">
    <property type="protein sequence ID" value="OMO70985"/>
    <property type="gene ID" value="CCACVL1_18528"/>
</dbReference>
<sequence length="151" mass="16272">MLKPVQQYLTLRSLGAPGLLLSLAAQGVFRGLKDTRTPLHAIIVGDSVNVILDPIFIFTLDLGVRGAAIAHVLSQSKQPEGGHLGCVDLAGAYFQRLVVLGSNVGQFDYKMRFGRYLEGDVDRIRANGLNANVDGRPEEGRSKGSDIVLEV</sequence>
<name>A0A1R3HKW6_COCAP</name>
<gene>
    <name evidence="6" type="ORF">CCACVL1_18528</name>
</gene>
<evidence type="ECO:0000256" key="4">
    <source>
        <dbReference type="ARBA" id="ARBA00022989"/>
    </source>
</evidence>
<evidence type="ECO:0000256" key="1">
    <source>
        <dbReference type="ARBA" id="ARBA00004141"/>
    </source>
</evidence>
<dbReference type="AlphaFoldDB" id="A0A1R3HKW6"/>